<evidence type="ECO:0000313" key="4">
    <source>
        <dbReference type="Proteomes" id="UP000032180"/>
    </source>
</evidence>
<dbReference type="EnsemblPlants" id="LPERR06G14540.1">
    <property type="protein sequence ID" value="LPERR06G14540.1"/>
    <property type="gene ID" value="LPERR06G14540"/>
</dbReference>
<feature type="signal peptide" evidence="2">
    <location>
        <begin position="1"/>
        <end position="26"/>
    </location>
</feature>
<proteinExistence type="predicted"/>
<feature type="compositionally biased region" description="Basic residues" evidence="1">
    <location>
        <begin position="70"/>
        <end position="81"/>
    </location>
</feature>
<feature type="chain" id="PRO_5002349459" evidence="2">
    <location>
        <begin position="27"/>
        <end position="134"/>
    </location>
</feature>
<keyword evidence="4" id="KW-1185">Reference proteome</keyword>
<feature type="region of interest" description="Disordered" evidence="1">
    <location>
        <begin position="31"/>
        <end position="87"/>
    </location>
</feature>
<keyword evidence="2" id="KW-0732">Signal</keyword>
<reference evidence="3" key="3">
    <citation type="submission" date="2015-04" db="UniProtKB">
        <authorList>
            <consortium name="EnsemblPlants"/>
        </authorList>
    </citation>
    <scope>IDENTIFICATION</scope>
</reference>
<organism evidence="3 4">
    <name type="scientific">Leersia perrieri</name>
    <dbReference type="NCBI Taxonomy" id="77586"/>
    <lineage>
        <taxon>Eukaryota</taxon>
        <taxon>Viridiplantae</taxon>
        <taxon>Streptophyta</taxon>
        <taxon>Embryophyta</taxon>
        <taxon>Tracheophyta</taxon>
        <taxon>Spermatophyta</taxon>
        <taxon>Magnoliopsida</taxon>
        <taxon>Liliopsida</taxon>
        <taxon>Poales</taxon>
        <taxon>Poaceae</taxon>
        <taxon>BOP clade</taxon>
        <taxon>Oryzoideae</taxon>
        <taxon>Oryzeae</taxon>
        <taxon>Oryzinae</taxon>
        <taxon>Leersia</taxon>
    </lineage>
</organism>
<dbReference type="Gramene" id="LPERR06G14540.1">
    <property type="protein sequence ID" value="LPERR06G14540.1"/>
    <property type="gene ID" value="LPERR06G14540"/>
</dbReference>
<dbReference type="AlphaFoldDB" id="A0A0D9WR00"/>
<evidence type="ECO:0000256" key="1">
    <source>
        <dbReference type="SAM" id="MobiDB-lite"/>
    </source>
</evidence>
<dbReference type="HOGENOM" id="CLU_1910168_0_0_1"/>
<name>A0A0D9WR00_9ORYZ</name>
<reference evidence="3 4" key="1">
    <citation type="submission" date="2012-08" db="EMBL/GenBank/DDBJ databases">
        <title>Oryza genome evolution.</title>
        <authorList>
            <person name="Wing R.A."/>
        </authorList>
    </citation>
    <scope>NUCLEOTIDE SEQUENCE</scope>
</reference>
<protein>
    <submittedName>
        <fullName evidence="3">Uncharacterized protein</fullName>
    </submittedName>
</protein>
<dbReference type="Proteomes" id="UP000032180">
    <property type="component" value="Chromosome 6"/>
</dbReference>
<accession>A0A0D9WR00</accession>
<sequence>MASARHDAALIAAVLLLLLVVSSVSGREVARAPPPALTPADNAAAARVPQGSSVAPAAEAPDIGKNGAARWRRTAAGRRGGRGGGGGGGNGAWAFSAMLPRGFVPPSGSSACHNDMPATVADANFFMCGGEGTP</sequence>
<evidence type="ECO:0000313" key="3">
    <source>
        <dbReference type="EnsemblPlants" id="LPERR06G14540.1"/>
    </source>
</evidence>
<dbReference type="eggNOG" id="ENOG502SB2M">
    <property type="taxonomic scope" value="Eukaryota"/>
</dbReference>
<evidence type="ECO:0000256" key="2">
    <source>
        <dbReference type="SAM" id="SignalP"/>
    </source>
</evidence>
<reference evidence="4" key="2">
    <citation type="submission" date="2013-12" db="EMBL/GenBank/DDBJ databases">
        <authorList>
            <person name="Yu Y."/>
            <person name="Lee S."/>
            <person name="de Baynast K."/>
            <person name="Wissotski M."/>
            <person name="Liu L."/>
            <person name="Talag J."/>
            <person name="Goicoechea J."/>
            <person name="Angelova A."/>
            <person name="Jetty R."/>
            <person name="Kudrna D."/>
            <person name="Golser W."/>
            <person name="Rivera L."/>
            <person name="Zhang J."/>
            <person name="Wing R."/>
        </authorList>
    </citation>
    <scope>NUCLEOTIDE SEQUENCE</scope>
</reference>